<dbReference type="GO" id="GO:0003700">
    <property type="term" value="F:DNA-binding transcription factor activity"/>
    <property type="evidence" value="ECO:0007669"/>
    <property type="project" value="InterPro"/>
</dbReference>
<protein>
    <recommendedName>
        <fullName evidence="2">RNA polymerase sigma-70 region 2 domain-containing protein</fullName>
    </recommendedName>
</protein>
<dbReference type="InterPro" id="IPR013325">
    <property type="entry name" value="RNA_pol_sigma_r2"/>
</dbReference>
<evidence type="ECO:0000313" key="1">
    <source>
        <dbReference type="EMBL" id="GAG28250.1"/>
    </source>
</evidence>
<dbReference type="GO" id="GO:0006352">
    <property type="term" value="P:DNA-templated transcription initiation"/>
    <property type="evidence" value="ECO:0007669"/>
    <property type="project" value="InterPro"/>
</dbReference>
<organism evidence="1">
    <name type="scientific">marine sediment metagenome</name>
    <dbReference type="NCBI Taxonomy" id="412755"/>
    <lineage>
        <taxon>unclassified sequences</taxon>
        <taxon>metagenomes</taxon>
        <taxon>ecological metagenomes</taxon>
    </lineage>
</organism>
<reference evidence="1" key="1">
    <citation type="journal article" date="2014" name="Front. Microbiol.">
        <title>High frequency of phylogenetically diverse reductive dehalogenase-homologous genes in deep subseafloor sedimentary metagenomes.</title>
        <authorList>
            <person name="Kawai M."/>
            <person name="Futagami T."/>
            <person name="Toyoda A."/>
            <person name="Takaki Y."/>
            <person name="Nishi S."/>
            <person name="Hori S."/>
            <person name="Arai W."/>
            <person name="Tsubouchi T."/>
            <person name="Morono Y."/>
            <person name="Uchiyama I."/>
            <person name="Ito T."/>
            <person name="Fujiyama A."/>
            <person name="Inagaki F."/>
            <person name="Takami H."/>
        </authorList>
    </citation>
    <scope>NUCLEOTIDE SEQUENCE</scope>
    <source>
        <strain evidence="1">Expedition CK06-06</strain>
    </source>
</reference>
<sequence>MLQELSESDSKWRQIALNICKDKSLADDIVQDMYFKLVDYPRENIRSLVPFVTVVMRRMAINIYNKKKDTSLTTFHYLESNDNAFEPDDYEQEILDNAALLTWSERELLEEVYDRSYREIEEIYNIDHCHSFRKVRKARNKILNK</sequence>
<gene>
    <name evidence="1" type="ORF">S01H1_73024</name>
</gene>
<dbReference type="EMBL" id="BARS01048767">
    <property type="protein sequence ID" value="GAG28250.1"/>
    <property type="molecule type" value="Genomic_DNA"/>
</dbReference>
<proteinExistence type="predicted"/>
<dbReference type="Gene3D" id="1.10.1740.10">
    <property type="match status" value="1"/>
</dbReference>
<dbReference type="AlphaFoldDB" id="X0WC74"/>
<accession>X0WC74</accession>
<name>X0WC74_9ZZZZ</name>
<comment type="caution">
    <text evidence="1">The sequence shown here is derived from an EMBL/GenBank/DDBJ whole genome shotgun (WGS) entry which is preliminary data.</text>
</comment>
<dbReference type="SUPFAM" id="SSF88946">
    <property type="entry name" value="Sigma2 domain of RNA polymerase sigma factors"/>
    <property type="match status" value="1"/>
</dbReference>
<evidence type="ECO:0008006" key="2">
    <source>
        <dbReference type="Google" id="ProtNLM"/>
    </source>
</evidence>